<evidence type="ECO:0000256" key="1">
    <source>
        <dbReference type="ARBA" id="ARBA00004613"/>
    </source>
</evidence>
<keyword evidence="3" id="KW-0964">Secreted</keyword>
<protein>
    <submittedName>
        <fullName evidence="5">Uncharacterized protein</fullName>
    </submittedName>
</protein>
<evidence type="ECO:0000313" key="5">
    <source>
        <dbReference type="EMBL" id="CAG9832579.1"/>
    </source>
</evidence>
<dbReference type="Gene3D" id="2.120.10.30">
    <property type="entry name" value="TolB, C-terminal domain"/>
    <property type="match status" value="1"/>
</dbReference>
<dbReference type="InterPro" id="IPR017996">
    <property type="entry name" value="MRJP/yellow-related"/>
</dbReference>
<dbReference type="InterPro" id="IPR011042">
    <property type="entry name" value="6-blade_b-propeller_TolB-like"/>
</dbReference>
<comment type="subcellular location">
    <subcellularLocation>
        <location evidence="1">Secreted</location>
    </subcellularLocation>
</comment>
<evidence type="ECO:0000313" key="6">
    <source>
        <dbReference type="Proteomes" id="UP001153709"/>
    </source>
</evidence>
<organism evidence="5 6">
    <name type="scientific">Diabrotica balteata</name>
    <name type="common">Banded cucumber beetle</name>
    <dbReference type="NCBI Taxonomy" id="107213"/>
    <lineage>
        <taxon>Eukaryota</taxon>
        <taxon>Metazoa</taxon>
        <taxon>Ecdysozoa</taxon>
        <taxon>Arthropoda</taxon>
        <taxon>Hexapoda</taxon>
        <taxon>Insecta</taxon>
        <taxon>Pterygota</taxon>
        <taxon>Neoptera</taxon>
        <taxon>Endopterygota</taxon>
        <taxon>Coleoptera</taxon>
        <taxon>Polyphaga</taxon>
        <taxon>Cucujiformia</taxon>
        <taxon>Chrysomeloidea</taxon>
        <taxon>Chrysomelidae</taxon>
        <taxon>Galerucinae</taxon>
        <taxon>Diabroticina</taxon>
        <taxon>Diabroticites</taxon>
        <taxon>Diabrotica</taxon>
    </lineage>
</organism>
<dbReference type="EMBL" id="OU898279">
    <property type="protein sequence ID" value="CAG9832579.1"/>
    <property type="molecule type" value="Genomic_DNA"/>
</dbReference>
<evidence type="ECO:0000256" key="4">
    <source>
        <dbReference type="ARBA" id="ARBA00022729"/>
    </source>
</evidence>
<evidence type="ECO:0000256" key="2">
    <source>
        <dbReference type="ARBA" id="ARBA00009127"/>
    </source>
</evidence>
<keyword evidence="4" id="KW-0732">Signal</keyword>
<reference evidence="5" key="1">
    <citation type="submission" date="2022-01" db="EMBL/GenBank/DDBJ databases">
        <authorList>
            <person name="King R."/>
        </authorList>
    </citation>
    <scope>NUCLEOTIDE SEQUENCE</scope>
</reference>
<name>A0A9N9SZU7_DIABA</name>
<sequence length="420" mass="46279">MVPVDNILCDCSITKILKRRNNGTVMFKEYHAIGGQNKVTMGIYSVLILTSCLVIGSYAISSCCKNLIPDLSYKLTGTEVAFPCDSTKNIYKTTGRYVAKNIIATRMQIYRDDAYVALPRYRHGVPFTLAKFSLKTRGCKAVLVPYPCWPLQEEGNCEALQNVVDLFIDGADHLWVLDIGLVNTLEQPVRRCAPKIVGINLKTNQVVKVISLEPFVTPESRLQYIIVDFSKDGIPFAYVADGGSGAIIVVDLKSGSGFRIVLPVAVSTGAVNCVKDVLYIALARKPCGNILYFTYLSSPRLFSIKAEFLQKGQAMGAVIDVGHKPPFGKIVLLGTDNGAAIFFRYKGESDIFIWNSETVFKPENFLLVQKGDDCRLATEVVAGYKKLMWAIESNFHDYILDIAGSLGPSMAVHPLIKTCD</sequence>
<dbReference type="GO" id="GO:0005576">
    <property type="term" value="C:extracellular region"/>
    <property type="evidence" value="ECO:0007669"/>
    <property type="project" value="UniProtKB-SubCell"/>
</dbReference>
<dbReference type="SUPFAM" id="SSF101898">
    <property type="entry name" value="NHL repeat"/>
    <property type="match status" value="1"/>
</dbReference>
<gene>
    <name evidence="5" type="ORF">DIABBA_LOCUS6045</name>
</gene>
<dbReference type="PANTHER" id="PTHR10009">
    <property type="entry name" value="PROTEIN YELLOW-RELATED"/>
    <property type="match status" value="1"/>
</dbReference>
<evidence type="ECO:0000256" key="3">
    <source>
        <dbReference type="ARBA" id="ARBA00022525"/>
    </source>
</evidence>
<dbReference type="OrthoDB" id="6583604at2759"/>
<dbReference type="PANTHER" id="PTHR10009:SF6">
    <property type="entry name" value="FI16876P1"/>
    <property type="match status" value="1"/>
</dbReference>
<proteinExistence type="inferred from homology"/>
<dbReference type="Proteomes" id="UP001153709">
    <property type="component" value="Chromosome 4"/>
</dbReference>
<comment type="similarity">
    <text evidence="2">Belongs to the major royal jelly protein family.</text>
</comment>
<accession>A0A9N9SZU7</accession>
<dbReference type="AlphaFoldDB" id="A0A9N9SZU7"/>
<keyword evidence="6" id="KW-1185">Reference proteome</keyword>
<dbReference type="Pfam" id="PF03022">
    <property type="entry name" value="MRJP"/>
    <property type="match status" value="1"/>
</dbReference>